<reference evidence="1 2" key="1">
    <citation type="journal article" date="2020" name="mSystems">
        <title>Defining Genomic and Predicted Metabolic Features of the Acetobacterium Genus.</title>
        <authorList>
            <person name="Ross D.E."/>
            <person name="Marshall C.W."/>
            <person name="Gulliver D."/>
            <person name="May H.D."/>
            <person name="Norman R.S."/>
        </authorList>
    </citation>
    <scope>NUCLEOTIDE SEQUENCE [LARGE SCALE GENOMIC DNA]</scope>
    <source>
        <strain evidence="1 2">DSM 4132</strain>
    </source>
</reference>
<protein>
    <recommendedName>
        <fullName evidence="3">Competence protein A</fullName>
    </recommendedName>
</protein>
<comment type="caution">
    <text evidence="1">The sequence shown here is derived from an EMBL/GenBank/DDBJ whole genome shotgun (WGS) entry which is preliminary data.</text>
</comment>
<proteinExistence type="predicted"/>
<dbReference type="Gene3D" id="3.30.1490.300">
    <property type="match status" value="1"/>
</dbReference>
<name>A0ABR6YVV5_9FIRM</name>
<sequence>MKKSKKLWVVDLGEALTKMVVGSIDESGMVKIKDFRIEKTLEQIWSDVDSNKKPKTRGFLRSLLRGHRRNDEVILLINHQEMMVETFTFPMMTIAEVEDAIFWQMQQLTSENMEYWRIDFLARERTQWLEYLGMNDKNLDVLGVAVRKTFLGYCTRIFRQNGCGLNAIIPQFYTFDTLINQTSDQQTLIIDMGKESTRFFYFQGDSLSENHRIRLEKDWDGEAYLQQIIKTAKQILLPPLGGEKVEKNGNIYLMGGESLHRGVLEYLKRWMNKEIKPTYFLLDENEDLIFPRLISKTELCLITPCVCGLIKSARNSGRVKLL</sequence>
<dbReference type="Gene3D" id="3.30.420.40">
    <property type="match status" value="2"/>
</dbReference>
<dbReference type="EMBL" id="WJBE01000004">
    <property type="protein sequence ID" value="MBC3899230.1"/>
    <property type="molecule type" value="Genomic_DNA"/>
</dbReference>
<evidence type="ECO:0008006" key="3">
    <source>
        <dbReference type="Google" id="ProtNLM"/>
    </source>
</evidence>
<dbReference type="Proteomes" id="UP000622405">
    <property type="component" value="Unassembled WGS sequence"/>
</dbReference>
<evidence type="ECO:0000313" key="2">
    <source>
        <dbReference type="Proteomes" id="UP000622405"/>
    </source>
</evidence>
<evidence type="ECO:0000313" key="1">
    <source>
        <dbReference type="EMBL" id="MBC3899230.1"/>
    </source>
</evidence>
<gene>
    <name evidence="1" type="ORF">GH811_06320</name>
</gene>
<keyword evidence="2" id="KW-1185">Reference proteome</keyword>
<organism evidence="1 2">
    <name type="scientific">Acetobacterium malicum</name>
    <dbReference type="NCBI Taxonomy" id="52692"/>
    <lineage>
        <taxon>Bacteria</taxon>
        <taxon>Bacillati</taxon>
        <taxon>Bacillota</taxon>
        <taxon>Clostridia</taxon>
        <taxon>Eubacteriales</taxon>
        <taxon>Eubacteriaceae</taxon>
        <taxon>Acetobacterium</taxon>
    </lineage>
</organism>
<dbReference type="RefSeq" id="WP_186893739.1">
    <property type="nucleotide sequence ID" value="NZ_WJBE01000004.1"/>
</dbReference>
<accession>A0ABR6YVV5</accession>